<reference evidence="2 3" key="1">
    <citation type="journal article" date="2017" name="Antonie Van Leeuwenhoek">
        <title>Rhizobium rhizosphaerae sp. nov., a novel species isolated from rice rhizosphere.</title>
        <authorList>
            <person name="Zhao J.J."/>
            <person name="Zhang J."/>
            <person name="Zhang R.J."/>
            <person name="Zhang C.W."/>
            <person name="Yin H.Q."/>
            <person name="Zhang X.X."/>
        </authorList>
    </citation>
    <scope>NUCLEOTIDE SEQUENCE [LARGE SCALE GENOMIC DNA]</scope>
    <source>
        <strain evidence="2 3">BSs20135</strain>
    </source>
</reference>
<proteinExistence type="predicted"/>
<name>K6Y1R3_9ALTE</name>
<evidence type="ECO:0000313" key="2">
    <source>
        <dbReference type="EMBL" id="GAC17831.1"/>
    </source>
</evidence>
<keyword evidence="1" id="KW-1133">Transmembrane helix</keyword>
<feature type="transmembrane region" description="Helical" evidence="1">
    <location>
        <begin position="16"/>
        <end position="35"/>
    </location>
</feature>
<dbReference type="EMBL" id="BAEO01000010">
    <property type="protein sequence ID" value="GAC17831.1"/>
    <property type="molecule type" value="Genomic_DNA"/>
</dbReference>
<keyword evidence="1" id="KW-0812">Transmembrane</keyword>
<dbReference type="Proteomes" id="UP000006327">
    <property type="component" value="Unassembled WGS sequence"/>
</dbReference>
<organism evidence="2 3">
    <name type="scientific">Paraglaciecola arctica BSs20135</name>
    <dbReference type="NCBI Taxonomy" id="493475"/>
    <lineage>
        <taxon>Bacteria</taxon>
        <taxon>Pseudomonadati</taxon>
        <taxon>Pseudomonadota</taxon>
        <taxon>Gammaproteobacteria</taxon>
        <taxon>Alteromonadales</taxon>
        <taxon>Alteromonadaceae</taxon>
        <taxon>Paraglaciecola</taxon>
    </lineage>
</organism>
<comment type="caution">
    <text evidence="2">The sequence shown here is derived from an EMBL/GenBank/DDBJ whole genome shotgun (WGS) entry which is preliminary data.</text>
</comment>
<evidence type="ECO:0000313" key="3">
    <source>
        <dbReference type="Proteomes" id="UP000006327"/>
    </source>
</evidence>
<evidence type="ECO:0000256" key="1">
    <source>
        <dbReference type="SAM" id="Phobius"/>
    </source>
</evidence>
<keyword evidence="3" id="KW-1185">Reference proteome</keyword>
<dbReference type="AlphaFoldDB" id="K6Y1R3"/>
<gene>
    <name evidence="2" type="ORF">GARC_0850</name>
</gene>
<sequence>MADLQRVASQSVKSTMMYFPFYFLPLCKAALYLAASID</sequence>
<keyword evidence="1" id="KW-0472">Membrane</keyword>
<accession>K6Y1R3</accession>
<protein>
    <submittedName>
        <fullName evidence="2">Uncharacterized protein</fullName>
    </submittedName>
</protein>